<reference evidence="1" key="1">
    <citation type="submission" date="2006-06" db="EMBL/GenBank/DDBJ databases">
        <title>Complete sequence of Plasmid 1 of Chelativorans sp. BNC1.</title>
        <authorList>
            <consortium name="US DOE Joint Genome Institute"/>
            <person name="Copeland A."/>
            <person name="Lucas S."/>
            <person name="Lapidus A."/>
            <person name="Barry K."/>
            <person name="Detter J.C."/>
            <person name="Glavina del Rio T."/>
            <person name="Hammon N."/>
            <person name="Israni S."/>
            <person name="Dalin E."/>
            <person name="Tice H."/>
            <person name="Pitluck S."/>
            <person name="Chertkov O."/>
            <person name="Brettin T."/>
            <person name="Bruce D."/>
            <person name="Han C."/>
            <person name="Tapia R."/>
            <person name="Gilna P."/>
            <person name="Schmutz J."/>
            <person name="Larimer F."/>
            <person name="Land M."/>
            <person name="Hauser L."/>
            <person name="Kyrpides N."/>
            <person name="Mikhailova N."/>
            <person name="Richardson P."/>
        </authorList>
    </citation>
    <scope>NUCLEOTIDE SEQUENCE</scope>
    <source>
        <strain evidence="1">BNC1</strain>
        <plasmid evidence="1">1</plasmid>
    </source>
</reference>
<dbReference type="EMBL" id="CP000389">
    <property type="protein sequence ID" value="ABG61329.1"/>
    <property type="molecule type" value="Genomic_DNA"/>
</dbReference>
<dbReference type="InterPro" id="IPR009843">
    <property type="entry name" value="DUF1403"/>
</dbReference>
<geneLocation type="plasmid" evidence="1">
    <name>1</name>
</geneLocation>
<accession>Q11MP0</accession>
<dbReference type="OrthoDB" id="7865302at2"/>
<dbReference type="Pfam" id="PF07183">
    <property type="entry name" value="DUF1403"/>
    <property type="match status" value="1"/>
</dbReference>
<protein>
    <recommendedName>
        <fullName evidence="2">DUF1403 family protein</fullName>
    </recommendedName>
</protein>
<organism evidence="1">
    <name type="scientific">Chelativorans sp. (strain BNC1)</name>
    <dbReference type="NCBI Taxonomy" id="266779"/>
    <lineage>
        <taxon>Bacteria</taxon>
        <taxon>Pseudomonadati</taxon>
        <taxon>Pseudomonadota</taxon>
        <taxon>Alphaproteobacteria</taxon>
        <taxon>Hyphomicrobiales</taxon>
        <taxon>Phyllobacteriaceae</taxon>
        <taxon>Chelativorans</taxon>
    </lineage>
</organism>
<sequence length="89" mass="9636">MDSSFATAFPRSAPPALLPAWSVPRGRDLAETDAAFHAGIALKSLDDLVRSEPNWAGCWRQRQALKCAATAVRLMGRNEDETALRVASP</sequence>
<proteinExistence type="predicted"/>
<keyword evidence="1" id="KW-0614">Plasmid</keyword>
<dbReference type="AlphaFoldDB" id="Q11MP0"/>
<gene>
    <name evidence="1" type="ordered locus">Meso_4359</name>
</gene>
<dbReference type="KEGG" id="mes:Meso_4359"/>
<name>Q11MP0_CHESB</name>
<evidence type="ECO:0008006" key="2">
    <source>
        <dbReference type="Google" id="ProtNLM"/>
    </source>
</evidence>
<evidence type="ECO:0000313" key="1">
    <source>
        <dbReference type="EMBL" id="ABG61329.1"/>
    </source>
</evidence>
<dbReference type="HOGENOM" id="CLU_2449230_0_0_5"/>